<keyword evidence="2" id="KW-1185">Reference proteome</keyword>
<gene>
    <name evidence="1" type="ORF">HPB48_018156</name>
</gene>
<organism evidence="1 2">
    <name type="scientific">Haemaphysalis longicornis</name>
    <name type="common">Bush tick</name>
    <dbReference type="NCBI Taxonomy" id="44386"/>
    <lineage>
        <taxon>Eukaryota</taxon>
        <taxon>Metazoa</taxon>
        <taxon>Ecdysozoa</taxon>
        <taxon>Arthropoda</taxon>
        <taxon>Chelicerata</taxon>
        <taxon>Arachnida</taxon>
        <taxon>Acari</taxon>
        <taxon>Parasitiformes</taxon>
        <taxon>Ixodida</taxon>
        <taxon>Ixodoidea</taxon>
        <taxon>Ixodidae</taxon>
        <taxon>Haemaphysalinae</taxon>
        <taxon>Haemaphysalis</taxon>
    </lineage>
</organism>
<evidence type="ECO:0000313" key="1">
    <source>
        <dbReference type="EMBL" id="KAH9378446.1"/>
    </source>
</evidence>
<protein>
    <submittedName>
        <fullName evidence="1">Uncharacterized protein</fullName>
    </submittedName>
</protein>
<dbReference type="VEuPathDB" id="VectorBase:HLOH_047848"/>
<accession>A0A9J6GIZ0</accession>
<evidence type="ECO:0000313" key="2">
    <source>
        <dbReference type="Proteomes" id="UP000821853"/>
    </source>
</evidence>
<sequence length="86" mass="9475">MESYIDEFGGIRFQNAAGVSVSGFLELLSFCLRSTFIQYDGKPWLQREGICIGSRIAPILGDLFLSKLDNIVAGCLDNMTVVRVVV</sequence>
<proteinExistence type="predicted"/>
<reference evidence="1 2" key="1">
    <citation type="journal article" date="2020" name="Cell">
        <title>Large-Scale Comparative Analyses of Tick Genomes Elucidate Their Genetic Diversity and Vector Capacities.</title>
        <authorList>
            <consortium name="Tick Genome and Microbiome Consortium (TIGMIC)"/>
            <person name="Jia N."/>
            <person name="Wang J."/>
            <person name="Shi W."/>
            <person name="Du L."/>
            <person name="Sun Y."/>
            <person name="Zhan W."/>
            <person name="Jiang J.F."/>
            <person name="Wang Q."/>
            <person name="Zhang B."/>
            <person name="Ji P."/>
            <person name="Bell-Sakyi L."/>
            <person name="Cui X.M."/>
            <person name="Yuan T.T."/>
            <person name="Jiang B.G."/>
            <person name="Yang W.F."/>
            <person name="Lam T.T."/>
            <person name="Chang Q.C."/>
            <person name="Ding S.J."/>
            <person name="Wang X.J."/>
            <person name="Zhu J.G."/>
            <person name="Ruan X.D."/>
            <person name="Zhao L."/>
            <person name="Wei J.T."/>
            <person name="Ye R.Z."/>
            <person name="Que T.C."/>
            <person name="Du C.H."/>
            <person name="Zhou Y.H."/>
            <person name="Cheng J.X."/>
            <person name="Dai P.F."/>
            <person name="Guo W.B."/>
            <person name="Han X.H."/>
            <person name="Huang E.J."/>
            <person name="Li L.F."/>
            <person name="Wei W."/>
            <person name="Gao Y.C."/>
            <person name="Liu J.Z."/>
            <person name="Shao H.Z."/>
            <person name="Wang X."/>
            <person name="Wang C.C."/>
            <person name="Yang T.C."/>
            <person name="Huo Q.B."/>
            <person name="Li W."/>
            <person name="Chen H.Y."/>
            <person name="Chen S.E."/>
            <person name="Zhou L.G."/>
            <person name="Ni X.B."/>
            <person name="Tian J.H."/>
            <person name="Sheng Y."/>
            <person name="Liu T."/>
            <person name="Pan Y.S."/>
            <person name="Xia L.Y."/>
            <person name="Li J."/>
            <person name="Zhao F."/>
            <person name="Cao W.C."/>
        </authorList>
    </citation>
    <scope>NUCLEOTIDE SEQUENCE [LARGE SCALE GENOMIC DNA]</scope>
    <source>
        <strain evidence="1">HaeL-2018</strain>
    </source>
</reference>
<name>A0A9J6GIZ0_HAELO</name>
<dbReference type="EMBL" id="JABSTR010000008">
    <property type="protein sequence ID" value="KAH9378446.1"/>
    <property type="molecule type" value="Genomic_DNA"/>
</dbReference>
<dbReference type="AlphaFoldDB" id="A0A9J6GIZ0"/>
<dbReference type="OrthoDB" id="6514472at2759"/>
<comment type="caution">
    <text evidence="1">The sequence shown here is derived from an EMBL/GenBank/DDBJ whole genome shotgun (WGS) entry which is preliminary data.</text>
</comment>
<dbReference type="Proteomes" id="UP000821853">
    <property type="component" value="Unassembled WGS sequence"/>
</dbReference>